<evidence type="ECO:0000256" key="1">
    <source>
        <dbReference type="SAM" id="MobiDB-lite"/>
    </source>
</evidence>
<dbReference type="AlphaFoldDB" id="A0A4C1SXA1"/>
<sequence>MRFSHSSSRSARQAATFRLGYHELPAAVGSLRPVPAYRPEGTRGKRKGRGVLYLRITSYPDSVRQSFMRFTQRRMIGLEHIANSRRSPGPMNELRARSARERGGAAGNKTGDD</sequence>
<protein>
    <submittedName>
        <fullName evidence="2">Uncharacterized protein</fullName>
    </submittedName>
</protein>
<proteinExistence type="predicted"/>
<gene>
    <name evidence="2" type="ORF">EVAR_92552_1</name>
</gene>
<dbReference type="EMBL" id="BGZK01000023">
    <property type="protein sequence ID" value="GBP06554.1"/>
    <property type="molecule type" value="Genomic_DNA"/>
</dbReference>
<evidence type="ECO:0000313" key="2">
    <source>
        <dbReference type="EMBL" id="GBP06554.1"/>
    </source>
</evidence>
<name>A0A4C1SXA1_EUMVA</name>
<dbReference type="Proteomes" id="UP000299102">
    <property type="component" value="Unassembled WGS sequence"/>
</dbReference>
<reference evidence="2 3" key="1">
    <citation type="journal article" date="2019" name="Commun. Biol.">
        <title>The bagworm genome reveals a unique fibroin gene that provides high tensile strength.</title>
        <authorList>
            <person name="Kono N."/>
            <person name="Nakamura H."/>
            <person name="Ohtoshi R."/>
            <person name="Tomita M."/>
            <person name="Numata K."/>
            <person name="Arakawa K."/>
        </authorList>
    </citation>
    <scope>NUCLEOTIDE SEQUENCE [LARGE SCALE GENOMIC DNA]</scope>
</reference>
<feature type="region of interest" description="Disordered" evidence="1">
    <location>
        <begin position="81"/>
        <end position="113"/>
    </location>
</feature>
<organism evidence="2 3">
    <name type="scientific">Eumeta variegata</name>
    <name type="common">Bagworm moth</name>
    <name type="synonym">Eumeta japonica</name>
    <dbReference type="NCBI Taxonomy" id="151549"/>
    <lineage>
        <taxon>Eukaryota</taxon>
        <taxon>Metazoa</taxon>
        <taxon>Ecdysozoa</taxon>
        <taxon>Arthropoda</taxon>
        <taxon>Hexapoda</taxon>
        <taxon>Insecta</taxon>
        <taxon>Pterygota</taxon>
        <taxon>Neoptera</taxon>
        <taxon>Endopterygota</taxon>
        <taxon>Lepidoptera</taxon>
        <taxon>Glossata</taxon>
        <taxon>Ditrysia</taxon>
        <taxon>Tineoidea</taxon>
        <taxon>Psychidae</taxon>
        <taxon>Oiketicinae</taxon>
        <taxon>Eumeta</taxon>
    </lineage>
</organism>
<keyword evidence="3" id="KW-1185">Reference proteome</keyword>
<comment type="caution">
    <text evidence="2">The sequence shown here is derived from an EMBL/GenBank/DDBJ whole genome shotgun (WGS) entry which is preliminary data.</text>
</comment>
<accession>A0A4C1SXA1</accession>
<evidence type="ECO:0000313" key="3">
    <source>
        <dbReference type="Proteomes" id="UP000299102"/>
    </source>
</evidence>
<feature type="compositionally biased region" description="Basic and acidic residues" evidence="1">
    <location>
        <begin position="94"/>
        <end position="103"/>
    </location>
</feature>